<evidence type="ECO:0000313" key="17">
    <source>
        <dbReference type="Proteomes" id="UP000325161"/>
    </source>
</evidence>
<dbReference type="Proteomes" id="UP000325161">
    <property type="component" value="Chromosome"/>
</dbReference>
<evidence type="ECO:0000256" key="9">
    <source>
        <dbReference type="ARBA" id="ARBA00023237"/>
    </source>
</evidence>
<keyword evidence="7 10" id="KW-0472">Membrane</keyword>
<dbReference type="NCBIfam" id="NF010051">
    <property type="entry name" value="PRK13528.1"/>
    <property type="match status" value="1"/>
</dbReference>
<feature type="signal peptide" evidence="13">
    <location>
        <begin position="1"/>
        <end position="30"/>
    </location>
</feature>
<dbReference type="GO" id="GO:0009279">
    <property type="term" value="C:cell outer membrane"/>
    <property type="evidence" value="ECO:0007669"/>
    <property type="project" value="UniProtKB-SubCell"/>
</dbReference>
<feature type="domain" description="TonB-dependent receptor plug" evidence="15">
    <location>
        <begin position="59"/>
        <end position="172"/>
    </location>
</feature>
<dbReference type="Gene3D" id="2.170.130.10">
    <property type="entry name" value="TonB-dependent receptor, plug domain"/>
    <property type="match status" value="1"/>
</dbReference>
<evidence type="ECO:0000256" key="3">
    <source>
        <dbReference type="ARBA" id="ARBA00022448"/>
    </source>
</evidence>
<evidence type="ECO:0000256" key="7">
    <source>
        <dbReference type="ARBA" id="ARBA00023136"/>
    </source>
</evidence>
<evidence type="ECO:0000259" key="14">
    <source>
        <dbReference type="Pfam" id="PF00593"/>
    </source>
</evidence>
<dbReference type="EMBL" id="CP043046">
    <property type="protein sequence ID" value="QEI08345.1"/>
    <property type="molecule type" value="Genomic_DNA"/>
</dbReference>
<sequence>MTSANRLPNRVHYARLAVLCALSASFSVHAQAPATPVRALESVEVLGTAEEEIKQAPGSSIITAEDIRKRPPANDLSDIIRTMPGVNLTGNSSSGQRGNNRQIDLRGMGPENTLILIDGKPVGSRNSVRYGWRGERDTRGDTNWVPAEEVERIEVIRGPAAARYGSGAAGGVVNIITRRPTDKLSGSVTVYGNMHQHSEEGDTRRMNFNLSGPLTDALTFRVYGNLSKTDSDSPSINIRPDTPAGTLPAGREGVRNRDINTLLSWKLTPNQTLDLEAGFSRQGNIYAGDSQNGNSSALTRALAAQGSETNRMYRQNYALTHKGDWSFGTSRLGLQLEKTDNTRLREGLGGSIEGQINTSEFGTSQLENYRLFGDLSMPVRGRFNQVITVGGEWGNERLDDPVTTLLGTGSGTTVIPGTTANPLDRNPVARARTAALFAEDNIEVMSGTILTPGLRLDHHDEFGSNWSPSLNASHQLTDTLSIKGGIARAYKAPNLYQSNPNYLLFTMGNGCPIQIASGGCYLVGNPDLSPEISVNKEIGLAWESNGYSAGATYFRNDYRNKIVSGTSIYRFSGGQNVLQWTNSGKALVEGLEGNLLVPLTSSLKWSTNATYMLESKDKTTGNPLSLVPEYTVNSSLDWQINGQWSAQLTATFYGEQEPPRFVEARGSIGGVSQQKVDPYALWGVSTGYEFNRNLRMRVGISNLFDKRQFREGNSAGSGAATYNEPGRMIYATVTSSF</sequence>
<feature type="region of interest" description="Disordered" evidence="12">
    <location>
        <begin position="229"/>
        <end position="252"/>
    </location>
</feature>
<dbReference type="PANTHER" id="PTHR30069:SF8">
    <property type="entry name" value="TONB-DEPENDENT SIDEROPHORE RECEPTOR PROTEIN"/>
    <property type="match status" value="1"/>
</dbReference>
<dbReference type="NCBIfam" id="TIGR01783">
    <property type="entry name" value="TonB-siderophor"/>
    <property type="match status" value="1"/>
</dbReference>
<evidence type="ECO:0000313" key="16">
    <source>
        <dbReference type="EMBL" id="QEI08345.1"/>
    </source>
</evidence>
<keyword evidence="8 16" id="KW-0675">Receptor</keyword>
<dbReference type="GO" id="GO:0044718">
    <property type="term" value="P:siderophore transmembrane transport"/>
    <property type="evidence" value="ECO:0007669"/>
    <property type="project" value="TreeGrafter"/>
</dbReference>
<evidence type="ECO:0000256" key="12">
    <source>
        <dbReference type="SAM" id="MobiDB-lite"/>
    </source>
</evidence>
<dbReference type="GO" id="GO:0038023">
    <property type="term" value="F:signaling receptor activity"/>
    <property type="evidence" value="ECO:0007669"/>
    <property type="project" value="InterPro"/>
</dbReference>
<dbReference type="Pfam" id="PF07715">
    <property type="entry name" value="Plug"/>
    <property type="match status" value="1"/>
</dbReference>
<reference evidence="16 17" key="1">
    <citation type="submission" date="2019-08" db="EMBL/GenBank/DDBJ databases">
        <title>Amphibian skin-associated Pigmentiphaga: genome sequence and occurrence across geography and hosts.</title>
        <authorList>
            <person name="Bletz M.C."/>
            <person name="Bunk B."/>
            <person name="Sproeer C."/>
            <person name="Biwer P."/>
            <person name="Reiter S."/>
            <person name="Rabemananjara F.C.E."/>
            <person name="Schulz S."/>
            <person name="Overmann J."/>
            <person name="Vences M."/>
        </authorList>
    </citation>
    <scope>NUCLEOTIDE SEQUENCE [LARGE SCALE GENOMIC DNA]</scope>
    <source>
        <strain evidence="16 17">Mada1488</strain>
    </source>
</reference>
<dbReference type="NCBIfam" id="NF010048">
    <property type="entry name" value="PRK13524.1"/>
    <property type="match status" value="1"/>
</dbReference>
<proteinExistence type="inferred from homology"/>
<keyword evidence="17" id="KW-1185">Reference proteome</keyword>
<dbReference type="InterPro" id="IPR036942">
    <property type="entry name" value="Beta-barrel_TonB_sf"/>
</dbReference>
<evidence type="ECO:0000256" key="1">
    <source>
        <dbReference type="ARBA" id="ARBA00004571"/>
    </source>
</evidence>
<dbReference type="OrthoDB" id="183532at2"/>
<name>A0A5C0B232_9BURK</name>
<evidence type="ECO:0000256" key="11">
    <source>
        <dbReference type="RuleBase" id="RU003357"/>
    </source>
</evidence>
<dbReference type="InterPro" id="IPR037066">
    <property type="entry name" value="Plug_dom_sf"/>
</dbReference>
<keyword evidence="6 11" id="KW-0798">TonB box</keyword>
<dbReference type="AlphaFoldDB" id="A0A5C0B232"/>
<keyword evidence="13" id="KW-0732">Signal</keyword>
<keyword evidence="4 10" id="KW-1134">Transmembrane beta strand</keyword>
<keyword evidence="3 10" id="KW-0813">Transport</keyword>
<dbReference type="GO" id="GO:0015344">
    <property type="term" value="F:siderophore uptake transmembrane transporter activity"/>
    <property type="evidence" value="ECO:0007669"/>
    <property type="project" value="TreeGrafter"/>
</dbReference>
<dbReference type="Pfam" id="PF00593">
    <property type="entry name" value="TonB_dep_Rec_b-barrel"/>
    <property type="match status" value="1"/>
</dbReference>
<feature type="chain" id="PRO_5022664963" evidence="13">
    <location>
        <begin position="31"/>
        <end position="737"/>
    </location>
</feature>
<organism evidence="16 17">
    <name type="scientific">Pigmentiphaga aceris</name>
    <dbReference type="NCBI Taxonomy" id="1940612"/>
    <lineage>
        <taxon>Bacteria</taxon>
        <taxon>Pseudomonadati</taxon>
        <taxon>Pseudomonadota</taxon>
        <taxon>Betaproteobacteria</taxon>
        <taxon>Burkholderiales</taxon>
        <taxon>Alcaligenaceae</taxon>
        <taxon>Pigmentiphaga</taxon>
    </lineage>
</organism>
<dbReference type="Gene3D" id="2.40.170.20">
    <property type="entry name" value="TonB-dependent receptor, beta-barrel domain"/>
    <property type="match status" value="1"/>
</dbReference>
<accession>A0A5C0B232</accession>
<dbReference type="PANTHER" id="PTHR30069">
    <property type="entry name" value="TONB-DEPENDENT OUTER MEMBRANE RECEPTOR"/>
    <property type="match status" value="1"/>
</dbReference>
<evidence type="ECO:0000256" key="5">
    <source>
        <dbReference type="ARBA" id="ARBA00022692"/>
    </source>
</evidence>
<evidence type="ECO:0000256" key="6">
    <source>
        <dbReference type="ARBA" id="ARBA00023077"/>
    </source>
</evidence>
<dbReference type="InterPro" id="IPR010105">
    <property type="entry name" value="TonB_sidphr_rcpt"/>
</dbReference>
<evidence type="ECO:0000256" key="2">
    <source>
        <dbReference type="ARBA" id="ARBA00009810"/>
    </source>
</evidence>
<feature type="domain" description="TonB-dependent receptor-like beta-barrel" evidence="14">
    <location>
        <begin position="268"/>
        <end position="703"/>
    </location>
</feature>
<dbReference type="CDD" id="cd01347">
    <property type="entry name" value="ligand_gated_channel"/>
    <property type="match status" value="1"/>
</dbReference>
<evidence type="ECO:0000256" key="13">
    <source>
        <dbReference type="SAM" id="SignalP"/>
    </source>
</evidence>
<gene>
    <name evidence="16" type="ORF">FXN63_22780</name>
</gene>
<dbReference type="PROSITE" id="PS52016">
    <property type="entry name" value="TONB_DEPENDENT_REC_3"/>
    <property type="match status" value="1"/>
</dbReference>
<keyword evidence="5 10" id="KW-0812">Transmembrane</keyword>
<dbReference type="InterPro" id="IPR058134">
    <property type="entry name" value="PirA/FepA/PfeA"/>
</dbReference>
<dbReference type="InterPro" id="IPR012910">
    <property type="entry name" value="Plug_dom"/>
</dbReference>
<evidence type="ECO:0000256" key="8">
    <source>
        <dbReference type="ARBA" id="ARBA00023170"/>
    </source>
</evidence>
<evidence type="ECO:0000256" key="10">
    <source>
        <dbReference type="PROSITE-ProRule" id="PRU01360"/>
    </source>
</evidence>
<protein>
    <submittedName>
        <fullName evidence="16">TonB-dependent siderophore receptor</fullName>
    </submittedName>
</protein>
<evidence type="ECO:0000259" key="15">
    <source>
        <dbReference type="Pfam" id="PF07715"/>
    </source>
</evidence>
<comment type="similarity">
    <text evidence="2 10 11">Belongs to the TonB-dependent receptor family.</text>
</comment>
<dbReference type="RefSeq" id="WP_148817816.1">
    <property type="nucleotide sequence ID" value="NZ_CP043046.1"/>
</dbReference>
<dbReference type="InterPro" id="IPR000531">
    <property type="entry name" value="Beta-barrel_TonB"/>
</dbReference>
<comment type="subcellular location">
    <subcellularLocation>
        <location evidence="1 10">Cell outer membrane</location>
        <topology evidence="1 10">Multi-pass membrane protein</topology>
    </subcellularLocation>
</comment>
<keyword evidence="9 10" id="KW-0998">Cell outer membrane</keyword>
<dbReference type="SUPFAM" id="SSF56935">
    <property type="entry name" value="Porins"/>
    <property type="match status" value="1"/>
</dbReference>
<dbReference type="InterPro" id="IPR039426">
    <property type="entry name" value="TonB-dep_rcpt-like"/>
</dbReference>
<dbReference type="KEGG" id="pacr:FXN63_22780"/>
<evidence type="ECO:0000256" key="4">
    <source>
        <dbReference type="ARBA" id="ARBA00022452"/>
    </source>
</evidence>